<organism evidence="2 3">
    <name type="scientific">Inmirania thermothiophila</name>
    <dbReference type="NCBI Taxonomy" id="1750597"/>
    <lineage>
        <taxon>Bacteria</taxon>
        <taxon>Pseudomonadati</taxon>
        <taxon>Pseudomonadota</taxon>
        <taxon>Gammaproteobacteria</taxon>
        <taxon>Chromatiales</taxon>
        <taxon>Ectothiorhodospiraceae</taxon>
        <taxon>Inmirania</taxon>
    </lineage>
</organism>
<accession>A0A3N1YB46</accession>
<dbReference type="SMART" id="SM00671">
    <property type="entry name" value="SEL1"/>
    <property type="match status" value="3"/>
</dbReference>
<dbReference type="EMBL" id="RJVI01000001">
    <property type="protein sequence ID" value="ROR34617.1"/>
    <property type="molecule type" value="Genomic_DNA"/>
</dbReference>
<dbReference type="PANTHER" id="PTHR43628">
    <property type="entry name" value="ACTIVATOR OF C KINASE PROTEIN 1-RELATED"/>
    <property type="match status" value="1"/>
</dbReference>
<gene>
    <name evidence="2" type="ORF">EDC57_0516</name>
</gene>
<dbReference type="Proteomes" id="UP000276634">
    <property type="component" value="Unassembled WGS sequence"/>
</dbReference>
<name>A0A3N1YB46_9GAMM</name>
<feature type="chain" id="PRO_5018232867" description="Sel1 repeat-containing protein" evidence="1">
    <location>
        <begin position="22"/>
        <end position="173"/>
    </location>
</feature>
<proteinExistence type="predicted"/>
<dbReference type="AlphaFoldDB" id="A0A3N1YB46"/>
<dbReference type="SUPFAM" id="SSF81901">
    <property type="entry name" value="HCP-like"/>
    <property type="match status" value="1"/>
</dbReference>
<evidence type="ECO:0008006" key="4">
    <source>
        <dbReference type="Google" id="ProtNLM"/>
    </source>
</evidence>
<protein>
    <recommendedName>
        <fullName evidence="4">Sel1 repeat-containing protein</fullName>
    </recommendedName>
</protein>
<keyword evidence="1" id="KW-0732">Signal</keyword>
<dbReference type="InterPro" id="IPR052945">
    <property type="entry name" value="Mitotic_Regulator"/>
</dbReference>
<reference evidence="2 3" key="1">
    <citation type="submission" date="2018-11" db="EMBL/GenBank/DDBJ databases">
        <title>Genomic Encyclopedia of Type Strains, Phase IV (KMG-IV): sequencing the most valuable type-strain genomes for metagenomic binning, comparative biology and taxonomic classification.</title>
        <authorList>
            <person name="Goeker M."/>
        </authorList>
    </citation>
    <scope>NUCLEOTIDE SEQUENCE [LARGE SCALE GENOMIC DNA]</scope>
    <source>
        <strain evidence="2 3">DSM 100275</strain>
    </source>
</reference>
<comment type="caution">
    <text evidence="2">The sequence shown here is derived from an EMBL/GenBank/DDBJ whole genome shotgun (WGS) entry which is preliminary data.</text>
</comment>
<evidence type="ECO:0000256" key="1">
    <source>
        <dbReference type="SAM" id="SignalP"/>
    </source>
</evidence>
<evidence type="ECO:0000313" key="2">
    <source>
        <dbReference type="EMBL" id="ROR34617.1"/>
    </source>
</evidence>
<dbReference type="InterPro" id="IPR006597">
    <property type="entry name" value="Sel1-like"/>
</dbReference>
<dbReference type="Gene3D" id="1.25.40.10">
    <property type="entry name" value="Tetratricopeptide repeat domain"/>
    <property type="match status" value="1"/>
</dbReference>
<dbReference type="InterPro" id="IPR011990">
    <property type="entry name" value="TPR-like_helical_dom_sf"/>
</dbReference>
<dbReference type="Pfam" id="PF08238">
    <property type="entry name" value="Sel1"/>
    <property type="match status" value="4"/>
</dbReference>
<dbReference type="OrthoDB" id="9787367at2"/>
<dbReference type="RefSeq" id="WP_123399949.1">
    <property type="nucleotide sequence ID" value="NZ_RJVI01000001.1"/>
</dbReference>
<dbReference type="PANTHER" id="PTHR43628:SF1">
    <property type="entry name" value="CHITIN SYNTHASE REGULATORY FACTOR 2-RELATED"/>
    <property type="match status" value="1"/>
</dbReference>
<keyword evidence="3" id="KW-1185">Reference proteome</keyword>
<sequence length="173" mass="18892">MQRMRCLALMLGLAAAGAAWAGPYEDGVAAFTRGDYQRAFALFKPLADAGDARAQVRLGIMYFNGQGVAEDEGEALRWFRSAAEAGDADGAFRLGYLYAYGYAEPEEGTAQEAAARWYRRAAEQGHADAAFQLGLLYLTGSGIDKDPEEGMRWIRRAAEAGLKEARDFVGDYR</sequence>
<feature type="signal peptide" evidence="1">
    <location>
        <begin position="1"/>
        <end position="21"/>
    </location>
</feature>
<evidence type="ECO:0000313" key="3">
    <source>
        <dbReference type="Proteomes" id="UP000276634"/>
    </source>
</evidence>